<dbReference type="Gene3D" id="2.30.30.40">
    <property type="entry name" value="SH3 Domains"/>
    <property type="match status" value="3"/>
</dbReference>
<dbReference type="PROSITE" id="PS50851">
    <property type="entry name" value="CHEW"/>
    <property type="match status" value="3"/>
</dbReference>
<sequence length="489" mass="51554">MNAPAALEGSATQSREVPPRIDVGLMRLCGRDLAVPAASVREVVPLPNRLHPAFSESGSCAGTIVVRGRAIPVLDIAERLGLPPREEGGGVVLILRHDQALIGLIMDMVSGLARITEGQIQPLHAVNQARAPIVASSFTHDDTLVGLIDPAAVFAVPGIATAQETSLDKDKGASGQRSSVVLVTLADANIALDSGLVVATVPGVQLKPSVAPASKWIGVVQYLEREVPVVDDLSLFGLSGRAAEGSGGAVVLLKFDDQHILGLKIDSVRRILALHENAIQPLPPALREQLTLFAGAVIDREGQQNLMLDHQALHGCEALRMICALNRSTAQIKSESTLATGTMAQADAIQPFVVFRTGKGYRAAPLASVKQIIPYPSTVTGIRRAGSALQGIASYNGSPLPLLDLESGSLDHASGHTTRMVLVVEQEGAYNGLVVEKLETIARATAQRRPGGSAADCFIQTRVDNKARAVKVCDLTEEVLRSSIDPPSW</sequence>
<dbReference type="InterPro" id="IPR002545">
    <property type="entry name" value="CheW-lke_dom"/>
</dbReference>
<gene>
    <name evidence="2" type="ORF">ABVV53_11050</name>
</gene>
<dbReference type="EMBL" id="JBEWLY010000017">
    <property type="protein sequence ID" value="MET1755989.1"/>
    <property type="molecule type" value="Genomic_DNA"/>
</dbReference>
<dbReference type="RefSeq" id="WP_353984481.1">
    <property type="nucleotide sequence ID" value="NZ_JBEWLY010000017.1"/>
</dbReference>
<feature type="domain" description="CheW-like" evidence="1">
    <location>
        <begin position="349"/>
        <end position="484"/>
    </location>
</feature>
<organism evidence="2 3">
    <name type="scientific">Novosphingobium kalidii</name>
    <dbReference type="NCBI Taxonomy" id="3230299"/>
    <lineage>
        <taxon>Bacteria</taxon>
        <taxon>Pseudomonadati</taxon>
        <taxon>Pseudomonadota</taxon>
        <taxon>Alphaproteobacteria</taxon>
        <taxon>Sphingomonadales</taxon>
        <taxon>Sphingomonadaceae</taxon>
        <taxon>Novosphingobium</taxon>
    </lineage>
</organism>
<dbReference type="SUPFAM" id="SSF50341">
    <property type="entry name" value="CheW-like"/>
    <property type="match status" value="3"/>
</dbReference>
<accession>A0ABV2D2Y5</accession>
<evidence type="ECO:0000313" key="3">
    <source>
        <dbReference type="Proteomes" id="UP001548713"/>
    </source>
</evidence>
<dbReference type="Pfam" id="PF01584">
    <property type="entry name" value="CheW"/>
    <property type="match status" value="3"/>
</dbReference>
<name>A0ABV2D2Y5_9SPHN</name>
<comment type="caution">
    <text evidence="2">The sequence shown here is derived from an EMBL/GenBank/DDBJ whole genome shotgun (WGS) entry which is preliminary data.</text>
</comment>
<evidence type="ECO:0000259" key="1">
    <source>
        <dbReference type="PROSITE" id="PS50851"/>
    </source>
</evidence>
<protein>
    <submittedName>
        <fullName evidence="2">Chemotaxis protein CheW</fullName>
    </submittedName>
</protein>
<dbReference type="Gene3D" id="2.40.50.180">
    <property type="entry name" value="CheA-289, Domain 4"/>
    <property type="match status" value="3"/>
</dbReference>
<dbReference type="InterPro" id="IPR039315">
    <property type="entry name" value="CheW"/>
</dbReference>
<proteinExistence type="predicted"/>
<dbReference type="PANTHER" id="PTHR22617">
    <property type="entry name" value="CHEMOTAXIS SENSOR HISTIDINE KINASE-RELATED"/>
    <property type="match status" value="1"/>
</dbReference>
<dbReference type="PANTHER" id="PTHR22617:SF23">
    <property type="entry name" value="CHEMOTAXIS PROTEIN CHEW"/>
    <property type="match status" value="1"/>
</dbReference>
<dbReference type="InterPro" id="IPR036061">
    <property type="entry name" value="CheW-like_dom_sf"/>
</dbReference>
<feature type="domain" description="CheW-like" evidence="1">
    <location>
        <begin position="20"/>
        <end position="159"/>
    </location>
</feature>
<dbReference type="SMART" id="SM00260">
    <property type="entry name" value="CheW"/>
    <property type="match status" value="2"/>
</dbReference>
<reference evidence="2 3" key="1">
    <citation type="submission" date="2024-07" db="EMBL/GenBank/DDBJ databases">
        <title>Novosphingobium kalidii RD2P27.</title>
        <authorList>
            <person name="Sun J.-Q."/>
        </authorList>
    </citation>
    <scope>NUCLEOTIDE SEQUENCE [LARGE SCALE GENOMIC DNA]</scope>
    <source>
        <strain evidence="2 3">RD2P27</strain>
    </source>
</reference>
<keyword evidence="3" id="KW-1185">Reference proteome</keyword>
<dbReference type="Proteomes" id="UP001548713">
    <property type="component" value="Unassembled WGS sequence"/>
</dbReference>
<evidence type="ECO:0000313" key="2">
    <source>
        <dbReference type="EMBL" id="MET1755989.1"/>
    </source>
</evidence>
<feature type="domain" description="CheW-like" evidence="1">
    <location>
        <begin position="177"/>
        <end position="319"/>
    </location>
</feature>